<evidence type="ECO:0000313" key="3">
    <source>
        <dbReference type="RefSeq" id="XP_067169598.1"/>
    </source>
</evidence>
<sequence length="201" mass="22020">MWAVQARFCTWGFTCLDAQEASSGVCSTVNIRGGSVHQESPALRPNVRSASINVPGRAPAIARRRAGRWQRLAADLGLAGAPARRSLLLRAPRSGLAAKPAASRNLHRAHDRRLRPSLLSVARRKRTWRMQEIELRAITEGPFPDDLRWHNSWKRNVAVGRPANVAGARSESSSVKAATCSEGERQNPRLPSTLLGFSCSE</sequence>
<organism evidence="2 3">
    <name type="scientific">Apteryx mantelli</name>
    <name type="common">North Island brown kiwi</name>
    <dbReference type="NCBI Taxonomy" id="2696672"/>
    <lineage>
        <taxon>Eukaryota</taxon>
        <taxon>Metazoa</taxon>
        <taxon>Chordata</taxon>
        <taxon>Craniata</taxon>
        <taxon>Vertebrata</taxon>
        <taxon>Euteleostomi</taxon>
        <taxon>Archelosauria</taxon>
        <taxon>Archosauria</taxon>
        <taxon>Dinosauria</taxon>
        <taxon>Saurischia</taxon>
        <taxon>Theropoda</taxon>
        <taxon>Coelurosauria</taxon>
        <taxon>Aves</taxon>
        <taxon>Palaeognathae</taxon>
        <taxon>Apterygiformes</taxon>
        <taxon>Apterygidae</taxon>
        <taxon>Apteryx</taxon>
    </lineage>
</organism>
<feature type="region of interest" description="Disordered" evidence="1">
    <location>
        <begin position="168"/>
        <end position="189"/>
    </location>
</feature>
<dbReference type="Proteomes" id="UP001652627">
    <property type="component" value="Chromosome 31"/>
</dbReference>
<gene>
    <name evidence="3" type="primary">LOC136994651</name>
</gene>
<protein>
    <submittedName>
        <fullName evidence="3">Uncharacterized protein</fullName>
    </submittedName>
</protein>
<proteinExistence type="predicted"/>
<accession>A0ABM4FXC9</accession>
<keyword evidence="2" id="KW-1185">Reference proteome</keyword>
<dbReference type="GeneID" id="136994651"/>
<name>A0ABM4FXC9_9AVES</name>
<reference evidence="3" key="1">
    <citation type="submission" date="2025-08" db="UniProtKB">
        <authorList>
            <consortium name="RefSeq"/>
        </authorList>
    </citation>
    <scope>IDENTIFICATION</scope>
    <source>
        <tissue evidence="3">Blood</tissue>
    </source>
</reference>
<evidence type="ECO:0000256" key="1">
    <source>
        <dbReference type="SAM" id="MobiDB-lite"/>
    </source>
</evidence>
<dbReference type="RefSeq" id="XP_067169598.1">
    <property type="nucleotide sequence ID" value="XM_067313497.1"/>
</dbReference>
<evidence type="ECO:0000313" key="2">
    <source>
        <dbReference type="Proteomes" id="UP001652627"/>
    </source>
</evidence>